<keyword evidence="1" id="KW-0433">Leucine-rich repeat</keyword>
<comment type="caution">
    <text evidence="5">The sequence shown here is derived from an EMBL/GenBank/DDBJ whole genome shotgun (WGS) entry which is preliminary data.</text>
</comment>
<evidence type="ECO:0000256" key="1">
    <source>
        <dbReference type="ARBA" id="ARBA00022614"/>
    </source>
</evidence>
<proteinExistence type="predicted"/>
<name>A0ABD2NRK8_9CUCU</name>
<dbReference type="SUPFAM" id="SSF52058">
    <property type="entry name" value="L domain-like"/>
    <property type="match status" value="1"/>
</dbReference>
<dbReference type="PANTHER" id="PTHR24366">
    <property type="entry name" value="IG(IMMUNOGLOBULIN) AND LRR(LEUCINE RICH REPEAT) DOMAINS"/>
    <property type="match status" value="1"/>
</dbReference>
<dbReference type="Gene3D" id="3.80.10.10">
    <property type="entry name" value="Ribonuclease Inhibitor"/>
    <property type="match status" value="1"/>
</dbReference>
<evidence type="ECO:0000259" key="4">
    <source>
        <dbReference type="SMART" id="SM00082"/>
    </source>
</evidence>
<dbReference type="SMART" id="SM00369">
    <property type="entry name" value="LRR_TYP"/>
    <property type="match status" value="3"/>
</dbReference>
<evidence type="ECO:0000256" key="3">
    <source>
        <dbReference type="ARBA" id="ARBA00022737"/>
    </source>
</evidence>
<dbReference type="PANTHER" id="PTHR24366:SF96">
    <property type="entry name" value="LEUCINE RICH REPEAT CONTAINING 53"/>
    <property type="match status" value="1"/>
</dbReference>
<dbReference type="AlphaFoldDB" id="A0ABD2NRK8"/>
<sequence length="196" mass="22786">MDTFQDLTELRELNLGQNYLLDLPDGLFLHNTKLEKLILYSNSLVEFREKSLMGLENLTTLLINNNLLESIHPDAFLYAPNIEKLHLDSNKFRYLQPNTLDPLKNITSIKMTKNQWHCDCHILYLALWVSDNNNKLWDSQPSCRGPGELGGKLLKTMRFQHLCDGQWASMINLAPRVKVKHNELKIEDKDELQDKP</sequence>
<gene>
    <name evidence="5" type="ORF">HHI36_004508</name>
</gene>
<dbReference type="InterPro" id="IPR001611">
    <property type="entry name" value="Leu-rich_rpt"/>
</dbReference>
<dbReference type="GO" id="GO:0071944">
    <property type="term" value="C:cell periphery"/>
    <property type="evidence" value="ECO:0007669"/>
    <property type="project" value="UniProtKB-ARBA"/>
</dbReference>
<dbReference type="PROSITE" id="PS51450">
    <property type="entry name" value="LRR"/>
    <property type="match status" value="2"/>
</dbReference>
<organism evidence="5 6">
    <name type="scientific">Cryptolaemus montrouzieri</name>
    <dbReference type="NCBI Taxonomy" id="559131"/>
    <lineage>
        <taxon>Eukaryota</taxon>
        <taxon>Metazoa</taxon>
        <taxon>Ecdysozoa</taxon>
        <taxon>Arthropoda</taxon>
        <taxon>Hexapoda</taxon>
        <taxon>Insecta</taxon>
        <taxon>Pterygota</taxon>
        <taxon>Neoptera</taxon>
        <taxon>Endopterygota</taxon>
        <taxon>Coleoptera</taxon>
        <taxon>Polyphaga</taxon>
        <taxon>Cucujiformia</taxon>
        <taxon>Coccinelloidea</taxon>
        <taxon>Coccinellidae</taxon>
        <taxon>Scymninae</taxon>
        <taxon>Scymnini</taxon>
        <taxon>Cryptolaemus</taxon>
    </lineage>
</organism>
<dbReference type="Proteomes" id="UP001516400">
    <property type="component" value="Unassembled WGS sequence"/>
</dbReference>
<dbReference type="Pfam" id="PF13855">
    <property type="entry name" value="LRR_8"/>
    <property type="match status" value="1"/>
</dbReference>
<dbReference type="InterPro" id="IPR003591">
    <property type="entry name" value="Leu-rich_rpt_typical-subtyp"/>
</dbReference>
<dbReference type="InterPro" id="IPR000483">
    <property type="entry name" value="Cys-rich_flank_reg_C"/>
</dbReference>
<keyword evidence="2" id="KW-0732">Signal</keyword>
<keyword evidence="3" id="KW-0677">Repeat</keyword>
<dbReference type="SMART" id="SM00082">
    <property type="entry name" value="LRRCT"/>
    <property type="match status" value="1"/>
</dbReference>
<feature type="domain" description="LRRCT" evidence="4">
    <location>
        <begin position="114"/>
        <end position="164"/>
    </location>
</feature>
<protein>
    <recommendedName>
        <fullName evidence="4">LRRCT domain-containing protein</fullName>
    </recommendedName>
</protein>
<evidence type="ECO:0000313" key="6">
    <source>
        <dbReference type="Proteomes" id="UP001516400"/>
    </source>
</evidence>
<dbReference type="EMBL" id="JABFTP020000144">
    <property type="protein sequence ID" value="KAL3281295.1"/>
    <property type="molecule type" value="Genomic_DNA"/>
</dbReference>
<keyword evidence="6" id="KW-1185">Reference proteome</keyword>
<accession>A0ABD2NRK8</accession>
<evidence type="ECO:0000313" key="5">
    <source>
        <dbReference type="EMBL" id="KAL3281295.1"/>
    </source>
</evidence>
<evidence type="ECO:0000256" key="2">
    <source>
        <dbReference type="ARBA" id="ARBA00022729"/>
    </source>
</evidence>
<dbReference type="InterPro" id="IPR032675">
    <property type="entry name" value="LRR_dom_sf"/>
</dbReference>
<reference evidence="5 6" key="1">
    <citation type="journal article" date="2021" name="BMC Biol.">
        <title>Horizontally acquired antibacterial genes associated with adaptive radiation of ladybird beetles.</title>
        <authorList>
            <person name="Li H.S."/>
            <person name="Tang X.F."/>
            <person name="Huang Y.H."/>
            <person name="Xu Z.Y."/>
            <person name="Chen M.L."/>
            <person name="Du X.Y."/>
            <person name="Qiu B.Y."/>
            <person name="Chen P.T."/>
            <person name="Zhang W."/>
            <person name="Slipinski A."/>
            <person name="Escalona H.E."/>
            <person name="Waterhouse R.M."/>
            <person name="Zwick A."/>
            <person name="Pang H."/>
        </authorList>
    </citation>
    <scope>NUCLEOTIDE SEQUENCE [LARGE SCALE GENOMIC DNA]</scope>
    <source>
        <strain evidence="5">SYSU2018</strain>
    </source>
</reference>